<feature type="transmembrane region" description="Helical" evidence="1">
    <location>
        <begin position="143"/>
        <end position="164"/>
    </location>
</feature>
<gene>
    <name evidence="2" type="ORF">GCM10009126_02470</name>
</gene>
<comment type="caution">
    <text evidence="2">The sequence shown here is derived from an EMBL/GenBank/DDBJ whole genome shotgun (WGS) entry which is preliminary data.</text>
</comment>
<keyword evidence="1" id="KW-0812">Transmembrane</keyword>
<dbReference type="Proteomes" id="UP001500657">
    <property type="component" value="Unassembled WGS sequence"/>
</dbReference>
<organism evidence="2 3">
    <name type="scientific">Rhodanobacter caeni</name>
    <dbReference type="NCBI Taxonomy" id="657654"/>
    <lineage>
        <taxon>Bacteria</taxon>
        <taxon>Pseudomonadati</taxon>
        <taxon>Pseudomonadota</taxon>
        <taxon>Gammaproteobacteria</taxon>
        <taxon>Lysobacterales</taxon>
        <taxon>Rhodanobacteraceae</taxon>
        <taxon>Rhodanobacter</taxon>
    </lineage>
</organism>
<feature type="transmembrane region" description="Helical" evidence="1">
    <location>
        <begin position="51"/>
        <end position="76"/>
    </location>
</feature>
<dbReference type="EMBL" id="BAAAFO010000001">
    <property type="protein sequence ID" value="GAA0240347.1"/>
    <property type="molecule type" value="Genomic_DNA"/>
</dbReference>
<dbReference type="InterPro" id="IPR021306">
    <property type="entry name" value="DUF2878"/>
</dbReference>
<accession>A0ABN0U6M1</accession>
<dbReference type="Pfam" id="PF11086">
    <property type="entry name" value="DUF2878"/>
    <property type="match status" value="1"/>
</dbReference>
<dbReference type="RefSeq" id="WP_343879375.1">
    <property type="nucleotide sequence ID" value="NZ_BAAAFO010000001.1"/>
</dbReference>
<protein>
    <submittedName>
        <fullName evidence="2">DUF2878 domain-containing protein</fullName>
    </submittedName>
</protein>
<feature type="transmembrane region" description="Helical" evidence="1">
    <location>
        <begin position="82"/>
        <end position="100"/>
    </location>
</feature>
<evidence type="ECO:0000256" key="1">
    <source>
        <dbReference type="SAM" id="Phobius"/>
    </source>
</evidence>
<name>A0ABN0U6M1_9GAMM</name>
<reference evidence="2 3" key="1">
    <citation type="journal article" date="2019" name="Int. J. Syst. Evol. Microbiol.">
        <title>The Global Catalogue of Microorganisms (GCM) 10K type strain sequencing project: providing services to taxonomists for standard genome sequencing and annotation.</title>
        <authorList>
            <consortium name="The Broad Institute Genomics Platform"/>
            <consortium name="The Broad Institute Genome Sequencing Center for Infectious Disease"/>
            <person name="Wu L."/>
            <person name="Ma J."/>
        </authorList>
    </citation>
    <scope>NUCLEOTIDE SEQUENCE [LARGE SCALE GENOMIC DNA]</scope>
    <source>
        <strain evidence="2 3">JCM 16242</strain>
    </source>
</reference>
<keyword evidence="1" id="KW-0472">Membrane</keyword>
<evidence type="ECO:0000313" key="2">
    <source>
        <dbReference type="EMBL" id="GAA0240347.1"/>
    </source>
</evidence>
<sequence>MRSWLSLLGYQAVWFAAVIGAGRGLAWPGVLAMLVYAAAQLLLARNVRVDFGLMAAGLLLGFLLDGALIRCGLASYAAGWPGLRLAPAWVLALWVTFALTCSQSLRYLQSRLWLAALLGLLGGPLAYLGAARGWHAVSFADPAWRGLLALAIGWALATPTLAWLARRGTTTLHTGVPHHSTRGISA</sequence>
<keyword evidence="1" id="KW-1133">Transmembrane helix</keyword>
<feature type="transmembrane region" description="Helical" evidence="1">
    <location>
        <begin position="12"/>
        <end position="39"/>
    </location>
</feature>
<proteinExistence type="predicted"/>
<feature type="transmembrane region" description="Helical" evidence="1">
    <location>
        <begin position="112"/>
        <end position="131"/>
    </location>
</feature>
<evidence type="ECO:0000313" key="3">
    <source>
        <dbReference type="Proteomes" id="UP001500657"/>
    </source>
</evidence>
<keyword evidence="3" id="KW-1185">Reference proteome</keyword>